<evidence type="ECO:0000256" key="1">
    <source>
        <dbReference type="SAM" id="Phobius"/>
    </source>
</evidence>
<evidence type="ECO:0000313" key="3">
    <source>
        <dbReference type="Proteomes" id="UP000007266"/>
    </source>
</evidence>
<keyword evidence="1" id="KW-0812">Transmembrane</keyword>
<dbReference type="PhylomeDB" id="D7EKN6"/>
<keyword evidence="3" id="KW-1185">Reference proteome</keyword>
<reference evidence="2 3" key="1">
    <citation type="journal article" date="2008" name="Nature">
        <title>The genome of the model beetle and pest Tribolium castaneum.</title>
        <authorList>
            <consortium name="Tribolium Genome Sequencing Consortium"/>
            <person name="Richards S."/>
            <person name="Gibbs R.A."/>
            <person name="Weinstock G.M."/>
            <person name="Brown S.J."/>
            <person name="Denell R."/>
            <person name="Beeman R.W."/>
            <person name="Gibbs R."/>
            <person name="Beeman R.W."/>
            <person name="Brown S.J."/>
            <person name="Bucher G."/>
            <person name="Friedrich M."/>
            <person name="Grimmelikhuijzen C.J."/>
            <person name="Klingler M."/>
            <person name="Lorenzen M."/>
            <person name="Richards S."/>
            <person name="Roth S."/>
            <person name="Schroder R."/>
            <person name="Tautz D."/>
            <person name="Zdobnov E.M."/>
            <person name="Muzny D."/>
            <person name="Gibbs R.A."/>
            <person name="Weinstock G.M."/>
            <person name="Attaway T."/>
            <person name="Bell S."/>
            <person name="Buhay C.J."/>
            <person name="Chandrabose M.N."/>
            <person name="Chavez D."/>
            <person name="Clerk-Blankenburg K.P."/>
            <person name="Cree A."/>
            <person name="Dao M."/>
            <person name="Davis C."/>
            <person name="Chacko J."/>
            <person name="Dinh H."/>
            <person name="Dugan-Rocha S."/>
            <person name="Fowler G."/>
            <person name="Garner T.T."/>
            <person name="Garnes J."/>
            <person name="Gnirke A."/>
            <person name="Hawes A."/>
            <person name="Hernandez J."/>
            <person name="Hines S."/>
            <person name="Holder M."/>
            <person name="Hume J."/>
            <person name="Jhangiani S.N."/>
            <person name="Joshi V."/>
            <person name="Khan Z.M."/>
            <person name="Jackson L."/>
            <person name="Kovar C."/>
            <person name="Kowis A."/>
            <person name="Lee S."/>
            <person name="Lewis L.R."/>
            <person name="Margolis J."/>
            <person name="Morgan M."/>
            <person name="Nazareth L.V."/>
            <person name="Nguyen N."/>
            <person name="Okwuonu G."/>
            <person name="Parker D."/>
            <person name="Richards S."/>
            <person name="Ruiz S.J."/>
            <person name="Santibanez J."/>
            <person name="Savard J."/>
            <person name="Scherer S.E."/>
            <person name="Schneider B."/>
            <person name="Sodergren E."/>
            <person name="Tautz D."/>
            <person name="Vattahil S."/>
            <person name="Villasana D."/>
            <person name="White C.S."/>
            <person name="Wright R."/>
            <person name="Park Y."/>
            <person name="Beeman R.W."/>
            <person name="Lord J."/>
            <person name="Oppert B."/>
            <person name="Lorenzen M."/>
            <person name="Brown S."/>
            <person name="Wang L."/>
            <person name="Savard J."/>
            <person name="Tautz D."/>
            <person name="Richards S."/>
            <person name="Weinstock G."/>
            <person name="Gibbs R.A."/>
            <person name="Liu Y."/>
            <person name="Worley K."/>
            <person name="Weinstock G."/>
            <person name="Elsik C.G."/>
            <person name="Reese J.T."/>
            <person name="Elhaik E."/>
            <person name="Landan G."/>
            <person name="Graur D."/>
            <person name="Arensburger P."/>
            <person name="Atkinson P."/>
            <person name="Beeman R.W."/>
            <person name="Beidler J."/>
            <person name="Brown S.J."/>
            <person name="Demuth J.P."/>
            <person name="Drury D.W."/>
            <person name="Du Y.Z."/>
            <person name="Fujiwara H."/>
            <person name="Lorenzen M."/>
            <person name="Maselli V."/>
            <person name="Osanai M."/>
            <person name="Park Y."/>
            <person name="Robertson H.M."/>
            <person name="Tu Z."/>
            <person name="Wang J.J."/>
            <person name="Wang S."/>
            <person name="Richards S."/>
            <person name="Song H."/>
            <person name="Zhang L."/>
            <person name="Sodergren E."/>
            <person name="Werner D."/>
            <person name="Stanke M."/>
            <person name="Morgenstern B."/>
            <person name="Solovyev V."/>
            <person name="Kosarev P."/>
            <person name="Brown G."/>
            <person name="Chen H.C."/>
            <person name="Ermolaeva O."/>
            <person name="Hlavina W."/>
            <person name="Kapustin Y."/>
            <person name="Kiryutin B."/>
            <person name="Kitts P."/>
            <person name="Maglott D."/>
            <person name="Pruitt K."/>
            <person name="Sapojnikov V."/>
            <person name="Souvorov A."/>
            <person name="Mackey A.J."/>
            <person name="Waterhouse R.M."/>
            <person name="Wyder S."/>
            <person name="Zdobnov E.M."/>
            <person name="Zdobnov E.M."/>
            <person name="Wyder S."/>
            <person name="Kriventseva E.V."/>
            <person name="Kadowaki T."/>
            <person name="Bork P."/>
            <person name="Aranda M."/>
            <person name="Bao R."/>
            <person name="Beermann A."/>
            <person name="Berns N."/>
            <person name="Bolognesi R."/>
            <person name="Bonneton F."/>
            <person name="Bopp D."/>
            <person name="Brown S.J."/>
            <person name="Bucher G."/>
            <person name="Butts T."/>
            <person name="Chaumot A."/>
            <person name="Denell R.E."/>
            <person name="Ferrier D.E."/>
            <person name="Friedrich M."/>
            <person name="Gordon C.M."/>
            <person name="Jindra M."/>
            <person name="Klingler M."/>
            <person name="Lan Q."/>
            <person name="Lattorff H.M."/>
            <person name="Laudet V."/>
            <person name="von Levetsow C."/>
            <person name="Liu Z."/>
            <person name="Lutz R."/>
            <person name="Lynch J.A."/>
            <person name="da Fonseca R.N."/>
            <person name="Posnien N."/>
            <person name="Reuter R."/>
            <person name="Roth S."/>
            <person name="Savard J."/>
            <person name="Schinko J.B."/>
            <person name="Schmitt C."/>
            <person name="Schoppmeier M."/>
            <person name="Schroder R."/>
            <person name="Shippy T.D."/>
            <person name="Simonnet F."/>
            <person name="Marques-Souza H."/>
            <person name="Tautz D."/>
            <person name="Tomoyasu Y."/>
            <person name="Trauner J."/>
            <person name="Van der Zee M."/>
            <person name="Vervoort M."/>
            <person name="Wittkopp N."/>
            <person name="Wimmer E.A."/>
            <person name="Yang X."/>
            <person name="Jones A.K."/>
            <person name="Sattelle D.B."/>
            <person name="Ebert P.R."/>
            <person name="Nelson D."/>
            <person name="Scott J.G."/>
            <person name="Beeman R.W."/>
            <person name="Muthukrishnan S."/>
            <person name="Kramer K.J."/>
            <person name="Arakane Y."/>
            <person name="Beeman R.W."/>
            <person name="Zhu Q."/>
            <person name="Hogenkamp D."/>
            <person name="Dixit R."/>
            <person name="Oppert B."/>
            <person name="Jiang H."/>
            <person name="Zou Z."/>
            <person name="Marshall J."/>
            <person name="Elpidina E."/>
            <person name="Vinokurov K."/>
            <person name="Oppert C."/>
            <person name="Zou Z."/>
            <person name="Evans J."/>
            <person name="Lu Z."/>
            <person name="Zhao P."/>
            <person name="Sumathipala N."/>
            <person name="Altincicek B."/>
            <person name="Vilcinskas A."/>
            <person name="Williams M."/>
            <person name="Hultmark D."/>
            <person name="Hetru C."/>
            <person name="Jiang H."/>
            <person name="Grimmelikhuijzen C.J."/>
            <person name="Hauser F."/>
            <person name="Cazzamali G."/>
            <person name="Williamson M."/>
            <person name="Park Y."/>
            <person name="Li B."/>
            <person name="Tanaka Y."/>
            <person name="Predel R."/>
            <person name="Neupert S."/>
            <person name="Schachtner J."/>
            <person name="Verleyen P."/>
            <person name="Raible F."/>
            <person name="Bork P."/>
            <person name="Friedrich M."/>
            <person name="Walden K.K."/>
            <person name="Robertson H.M."/>
            <person name="Angeli S."/>
            <person name="Foret S."/>
            <person name="Bucher G."/>
            <person name="Schuetz S."/>
            <person name="Maleszka R."/>
            <person name="Wimmer E.A."/>
            <person name="Beeman R.W."/>
            <person name="Lorenzen M."/>
            <person name="Tomoyasu Y."/>
            <person name="Miller S.C."/>
            <person name="Grossmann D."/>
            <person name="Bucher G."/>
        </authorList>
    </citation>
    <scope>NUCLEOTIDE SEQUENCE [LARGE SCALE GENOMIC DNA]</scope>
    <source>
        <strain evidence="2 3">Georgia GA2</strain>
    </source>
</reference>
<protein>
    <submittedName>
        <fullName evidence="2">Uncharacterized protein</fullName>
    </submittedName>
</protein>
<dbReference type="HOGENOM" id="CLU_114273_0_0_1"/>
<dbReference type="InParanoid" id="D7EKN6"/>
<reference evidence="2 3" key="2">
    <citation type="journal article" date="2010" name="Nucleic Acids Res.">
        <title>BeetleBase in 2010: revisions to provide comprehensive genomic information for Tribolium castaneum.</title>
        <authorList>
            <person name="Kim H.S."/>
            <person name="Murphy T."/>
            <person name="Xia J."/>
            <person name="Caragea D."/>
            <person name="Park Y."/>
            <person name="Beeman R.W."/>
            <person name="Lorenzen M.D."/>
            <person name="Butcher S."/>
            <person name="Manak J.R."/>
            <person name="Brown S.J."/>
        </authorList>
    </citation>
    <scope>NUCLEOTIDE SEQUENCE [LARGE SCALE GENOMIC DNA]</scope>
    <source>
        <strain evidence="2 3">Georgia GA2</strain>
    </source>
</reference>
<gene>
    <name evidence="2" type="primary">GLEAN_04269</name>
    <name evidence="2" type="ORF">TcasGA2_TC004269</name>
</gene>
<organism evidence="2 3">
    <name type="scientific">Tribolium castaneum</name>
    <name type="common">Red flour beetle</name>
    <dbReference type="NCBI Taxonomy" id="7070"/>
    <lineage>
        <taxon>Eukaryota</taxon>
        <taxon>Metazoa</taxon>
        <taxon>Ecdysozoa</taxon>
        <taxon>Arthropoda</taxon>
        <taxon>Hexapoda</taxon>
        <taxon>Insecta</taxon>
        <taxon>Pterygota</taxon>
        <taxon>Neoptera</taxon>
        <taxon>Endopterygota</taxon>
        <taxon>Coleoptera</taxon>
        <taxon>Polyphaga</taxon>
        <taxon>Cucujiformia</taxon>
        <taxon>Tenebrionidae</taxon>
        <taxon>Tenebrionidae incertae sedis</taxon>
        <taxon>Tribolium</taxon>
    </lineage>
</organism>
<name>D7EKN6_TRICA</name>
<dbReference type="EMBL" id="KQ973224">
    <property type="protein sequence ID" value="EFA13229.1"/>
    <property type="molecule type" value="Genomic_DNA"/>
</dbReference>
<keyword evidence="1" id="KW-1133">Transmembrane helix</keyword>
<evidence type="ECO:0000313" key="2">
    <source>
        <dbReference type="EMBL" id="EFA13229.1"/>
    </source>
</evidence>
<sequence>MPPRKYRLFGEKGEFWTDENCRQIENQTLCTATPEPDKCHISYPHTCNFLQTTNDYKVIKQLSNNKVLISTRKPSKIMEICKEEIKQEIINGSVLVSSGGNNCRIIVDQMKFDNTYSNYTYRTPMETPLANFKMNKSVKLQQKHLEDFSKLHEEAEDMKPDIKIDPTIHLIHASATSILWIIIIVLTITAYIFRKYLIQIYRTFANSPV</sequence>
<feature type="transmembrane region" description="Helical" evidence="1">
    <location>
        <begin position="170"/>
        <end position="193"/>
    </location>
</feature>
<keyword evidence="1" id="KW-0472">Membrane</keyword>
<dbReference type="Proteomes" id="UP000007266">
    <property type="component" value="Unassembled WGS sequence"/>
</dbReference>
<dbReference type="AlphaFoldDB" id="D7EKN6"/>
<accession>D7EKN6</accession>
<proteinExistence type="predicted"/>